<dbReference type="GO" id="GO:0008198">
    <property type="term" value="F:ferrous iron binding"/>
    <property type="evidence" value="ECO:0007669"/>
    <property type="project" value="TreeGrafter"/>
</dbReference>
<comment type="similarity">
    <text evidence="1 8">Belongs to the ferritin family.</text>
</comment>
<evidence type="ECO:0000313" key="12">
    <source>
        <dbReference type="Proteomes" id="UP000694892"/>
    </source>
</evidence>
<evidence type="ECO:0000256" key="8">
    <source>
        <dbReference type="RuleBase" id="RU361145"/>
    </source>
</evidence>
<dbReference type="PROSITE" id="PS00204">
    <property type="entry name" value="FERRITIN_2"/>
    <property type="match status" value="1"/>
</dbReference>
<evidence type="ECO:0000256" key="5">
    <source>
        <dbReference type="ARBA" id="ARBA00023004"/>
    </source>
</evidence>
<dbReference type="InterPro" id="IPR008331">
    <property type="entry name" value="Ferritin_DPS_dom"/>
</dbReference>
<evidence type="ECO:0000259" key="10">
    <source>
        <dbReference type="PROSITE" id="PS50905"/>
    </source>
</evidence>
<evidence type="ECO:0000256" key="6">
    <source>
        <dbReference type="ARBA" id="ARBA00062068"/>
    </source>
</evidence>
<evidence type="ECO:0000256" key="1">
    <source>
        <dbReference type="ARBA" id="ARBA00007513"/>
    </source>
</evidence>
<dbReference type="EMBL" id="CM004478">
    <property type="protein sequence ID" value="OCT73137.1"/>
    <property type="molecule type" value="Genomic_DNA"/>
</dbReference>
<keyword evidence="5 7" id="KW-0408">Iron</keyword>
<dbReference type="PANTHER" id="PTHR11431">
    <property type="entry name" value="FERRITIN"/>
    <property type="match status" value="1"/>
</dbReference>
<protein>
    <recommendedName>
        <fullName evidence="8">Ferritin</fullName>
    </recommendedName>
</protein>
<feature type="binding site" evidence="7">
    <location>
        <position position="415"/>
    </location>
    <ligand>
        <name>Fe cation</name>
        <dbReference type="ChEBI" id="CHEBI:24875"/>
        <label>1</label>
    </ligand>
</feature>
<dbReference type="GO" id="GO:0005737">
    <property type="term" value="C:cytoplasm"/>
    <property type="evidence" value="ECO:0007669"/>
    <property type="project" value="TreeGrafter"/>
</dbReference>
<dbReference type="SUPFAM" id="SSF47240">
    <property type="entry name" value="Ferritin-like"/>
    <property type="match status" value="1"/>
</dbReference>
<accession>A0A974CHP0</accession>
<dbReference type="PROSITE" id="PS00540">
    <property type="entry name" value="FERRITIN_1"/>
    <property type="match status" value="1"/>
</dbReference>
<evidence type="ECO:0000256" key="4">
    <source>
        <dbReference type="ARBA" id="ARBA00022723"/>
    </source>
</evidence>
<feature type="binding site" evidence="7">
    <location>
        <position position="418"/>
    </location>
    <ligand>
        <name>Fe cation</name>
        <dbReference type="ChEBI" id="CHEBI:24875"/>
        <label>1</label>
    </ligand>
</feature>
<dbReference type="GO" id="GO:0006826">
    <property type="term" value="P:iron ion transport"/>
    <property type="evidence" value="ECO:0007669"/>
    <property type="project" value="InterPro"/>
</dbReference>
<evidence type="ECO:0000256" key="2">
    <source>
        <dbReference type="ARBA" id="ARBA00010161"/>
    </source>
</evidence>
<dbReference type="InterPro" id="IPR009078">
    <property type="entry name" value="Ferritin-like_SF"/>
</dbReference>
<comment type="subunit">
    <text evidence="6">Oligomer of 24 subunits. There are two types of subunits: L (light) chain and H (heavy) chain. The functional molecule is roughly spherical and contains a central cavity into which the insoluble mineral iron core is deposited.</text>
</comment>
<dbReference type="Pfam" id="PF00210">
    <property type="entry name" value="Ferritin"/>
    <property type="match status" value="1"/>
</dbReference>
<feature type="compositionally biased region" description="Polar residues" evidence="9">
    <location>
        <begin position="222"/>
        <end position="232"/>
    </location>
</feature>
<dbReference type="Proteomes" id="UP000694892">
    <property type="component" value="Chromosome 7L"/>
</dbReference>
<dbReference type="Gene3D" id="1.20.1260.10">
    <property type="match status" value="1"/>
</dbReference>
<dbReference type="CDD" id="cd01056">
    <property type="entry name" value="Euk_Ferritin"/>
    <property type="match status" value="1"/>
</dbReference>
<dbReference type="InterPro" id="IPR014034">
    <property type="entry name" value="Ferritin_CS"/>
</dbReference>
<reference evidence="12" key="1">
    <citation type="journal article" date="2016" name="Nature">
        <title>Genome evolution in the allotetraploid frog Xenopus laevis.</title>
        <authorList>
            <person name="Session A.M."/>
            <person name="Uno Y."/>
            <person name="Kwon T."/>
            <person name="Chapman J.A."/>
            <person name="Toyoda A."/>
            <person name="Takahashi S."/>
            <person name="Fukui A."/>
            <person name="Hikosaka A."/>
            <person name="Suzuki A."/>
            <person name="Kondo M."/>
            <person name="van Heeringen S.J."/>
            <person name="Quigley I."/>
            <person name="Heinz S."/>
            <person name="Ogino H."/>
            <person name="Ochi H."/>
            <person name="Hellsten U."/>
            <person name="Lyons J.B."/>
            <person name="Simakov O."/>
            <person name="Putnam N."/>
            <person name="Stites J."/>
            <person name="Kuroki Y."/>
            <person name="Tanaka T."/>
            <person name="Michiue T."/>
            <person name="Watanabe M."/>
            <person name="Bogdanovic O."/>
            <person name="Lister R."/>
            <person name="Georgiou G."/>
            <person name="Paranjpe S.S."/>
            <person name="van Kruijsbergen I."/>
            <person name="Shu S."/>
            <person name="Carlson J."/>
            <person name="Kinoshita T."/>
            <person name="Ohta Y."/>
            <person name="Mawaribuchi S."/>
            <person name="Jenkins J."/>
            <person name="Grimwood J."/>
            <person name="Schmutz J."/>
            <person name="Mitros T."/>
            <person name="Mozaffari S.V."/>
            <person name="Suzuki Y."/>
            <person name="Haramoto Y."/>
            <person name="Yamamoto T.S."/>
            <person name="Takagi C."/>
            <person name="Heald R."/>
            <person name="Miller K."/>
            <person name="Haudenschild C."/>
            <person name="Kitzman J."/>
            <person name="Nakayama T."/>
            <person name="Izutsu Y."/>
            <person name="Robert J."/>
            <person name="Fortriede J."/>
            <person name="Burns K."/>
            <person name="Lotay V."/>
            <person name="Karimi K."/>
            <person name="Yasuoka Y."/>
            <person name="Dichmann D.S."/>
            <person name="Flajnik M.F."/>
            <person name="Houston D.W."/>
            <person name="Shendure J."/>
            <person name="DuPasquier L."/>
            <person name="Vize P.D."/>
            <person name="Zorn A.M."/>
            <person name="Ito M."/>
            <person name="Marcotte E.M."/>
            <person name="Wallingford J.B."/>
            <person name="Ito Y."/>
            <person name="Asashima M."/>
            <person name="Ueno N."/>
            <person name="Matsuda Y."/>
            <person name="Veenstra G.J."/>
            <person name="Fujiyama A."/>
            <person name="Harland R.M."/>
            <person name="Taira M."/>
            <person name="Rokhsar D.S."/>
        </authorList>
    </citation>
    <scope>NUCLEOTIDE SEQUENCE [LARGE SCALE GENOMIC DNA]</scope>
    <source>
        <strain evidence="12">J</strain>
    </source>
</reference>
<dbReference type="GO" id="GO:0006879">
    <property type="term" value="P:intracellular iron ion homeostasis"/>
    <property type="evidence" value="ECO:0007669"/>
    <property type="project" value="UniProtKB-KW"/>
</dbReference>
<dbReference type="Pfam" id="PF10488">
    <property type="entry name" value="PP1c_bdg"/>
    <property type="match status" value="1"/>
</dbReference>
<proteinExistence type="inferred from homology"/>
<feature type="compositionally biased region" description="Acidic residues" evidence="9">
    <location>
        <begin position="202"/>
        <end position="221"/>
    </location>
</feature>
<name>A0A974CHP0_XENLA</name>
<dbReference type="InterPro" id="IPR012347">
    <property type="entry name" value="Ferritin-like"/>
</dbReference>
<evidence type="ECO:0000313" key="11">
    <source>
        <dbReference type="EMBL" id="OCT73137.1"/>
    </source>
</evidence>
<dbReference type="InterPro" id="IPR009040">
    <property type="entry name" value="Ferritin-like_diiron"/>
</dbReference>
<organism evidence="11 12">
    <name type="scientific">Xenopus laevis</name>
    <name type="common">African clawed frog</name>
    <dbReference type="NCBI Taxonomy" id="8355"/>
    <lineage>
        <taxon>Eukaryota</taxon>
        <taxon>Metazoa</taxon>
        <taxon>Chordata</taxon>
        <taxon>Craniata</taxon>
        <taxon>Vertebrata</taxon>
        <taxon>Euteleostomi</taxon>
        <taxon>Amphibia</taxon>
        <taxon>Batrachia</taxon>
        <taxon>Anura</taxon>
        <taxon>Pipoidea</taxon>
        <taxon>Pipidae</taxon>
        <taxon>Xenopodinae</taxon>
        <taxon>Xenopus</taxon>
        <taxon>Xenopus</taxon>
    </lineage>
</organism>
<gene>
    <name evidence="11" type="ORF">XELAEV_18036116mg</name>
</gene>
<feature type="compositionally biased region" description="Basic residues" evidence="9">
    <location>
        <begin position="345"/>
        <end position="358"/>
    </location>
</feature>
<keyword evidence="4 7" id="KW-0479">Metal-binding</keyword>
<comment type="similarity">
    <text evidence="2">Belongs to the PPP1R15 family.</text>
</comment>
<keyword evidence="3 8" id="KW-0409">Iron storage</keyword>
<dbReference type="OMA" id="NCRNPRV"/>
<dbReference type="AlphaFoldDB" id="A0A974CHP0"/>
<sequence length="529" mass="59824">MGIMDWYYRTLGLYPNNLTAPLSYWHKGTAFQLDTVRANPEMQAVDAEMSTGIVMVSMAARTMQMLLSLAKALAYQRHWYWKWSPVAWMGKVARAVMWLCFGLLGSLVEMDSSISVRFFWIGLTKPPAQNTAPREEKGLRVIKLIQDMQLVTLNCSCDDQGFMEKMPHKEAILSSCTNPIILSMVYLPSDDEDALSTSEASELNELEVEGEQLWEDEEESCSTENNISTDSGMQELWTPGSKNDTEESDWSDEESDWSSEESDLSSEDSWDSDSDTESCKLNEDLWASFCRNDDPYNPLCFAMPTKTSQKTHEPKDITDVKDSSTGGSVAYSVLLGDSGAEAKKKNCRNPRVGKRKSPWVKDSSPSSVEVEQENADLLEPQKLETGFIKRSSYFNRDDVALANFAKYFRERSEEEKEHAEKLIKYQNERGGRLYLQNVDKPERDDWTSGLEALQVALKLEKHVNQALLDLHGVAGSKNDPHMCDFLESPFLSESTEVIKKLGDHVTSLRKLCGSQPGMGEYLFDKHTLK</sequence>
<evidence type="ECO:0000256" key="7">
    <source>
        <dbReference type="PIRSR" id="PIRSR601519-1"/>
    </source>
</evidence>
<evidence type="ECO:0000256" key="3">
    <source>
        <dbReference type="ARBA" id="ARBA00022434"/>
    </source>
</evidence>
<dbReference type="InterPro" id="IPR019523">
    <property type="entry name" value="Prot_Pase1_reg-su15A/B_C"/>
</dbReference>
<feature type="binding site" evidence="7">
    <location>
        <position position="460"/>
    </location>
    <ligand>
        <name>Fe cation</name>
        <dbReference type="ChEBI" id="CHEBI:24875"/>
        <label>1</label>
    </ligand>
</feature>
<feature type="domain" description="Ferritin-like diiron" evidence="10">
    <location>
        <begin position="363"/>
        <end position="512"/>
    </location>
</feature>
<evidence type="ECO:0000256" key="9">
    <source>
        <dbReference type="SAM" id="MobiDB-lite"/>
    </source>
</evidence>
<feature type="region of interest" description="Disordered" evidence="9">
    <location>
        <begin position="342"/>
        <end position="375"/>
    </location>
</feature>
<dbReference type="PROSITE" id="PS50905">
    <property type="entry name" value="FERRITIN_LIKE"/>
    <property type="match status" value="1"/>
</dbReference>
<dbReference type="FunFam" id="1.20.1260.10:FF:000002">
    <property type="entry name" value="Ferritin, mitochondrial"/>
    <property type="match status" value="1"/>
</dbReference>
<dbReference type="PANTHER" id="PTHR11431:SF106">
    <property type="entry name" value="FERRITIN"/>
    <property type="match status" value="1"/>
</dbReference>
<feature type="region of interest" description="Disordered" evidence="9">
    <location>
        <begin position="193"/>
        <end position="277"/>
    </location>
</feature>
<dbReference type="GO" id="GO:0008199">
    <property type="term" value="F:ferric iron binding"/>
    <property type="evidence" value="ECO:0007669"/>
    <property type="project" value="InterPro"/>
</dbReference>
<dbReference type="InterPro" id="IPR001519">
    <property type="entry name" value="Ferritin"/>
</dbReference>
<feature type="compositionally biased region" description="Acidic residues" evidence="9">
    <location>
        <begin position="246"/>
        <end position="276"/>
    </location>
</feature>
<comment type="function">
    <text evidence="8">Stores iron in a soluble, non-toxic, readily available form. Important for iron homeostasis. Iron is taken up in the ferrous form and deposited as ferric hydroxides after oxidation.</text>
</comment>